<feature type="transmembrane region" description="Helical" evidence="2">
    <location>
        <begin position="5"/>
        <end position="22"/>
    </location>
</feature>
<reference evidence="5" key="1">
    <citation type="journal article" date="2019" name="Int. J. Syst. Evol. Microbiol.">
        <title>The Global Catalogue of Microorganisms (GCM) 10K type strain sequencing project: providing services to taxonomists for standard genome sequencing and annotation.</title>
        <authorList>
            <consortium name="The Broad Institute Genomics Platform"/>
            <consortium name="The Broad Institute Genome Sequencing Center for Infectious Disease"/>
            <person name="Wu L."/>
            <person name="Ma J."/>
        </authorList>
    </citation>
    <scope>NUCLEOTIDE SEQUENCE [LARGE SCALE GENOMIC DNA]</scope>
    <source>
        <strain evidence="5">KCTC 42953</strain>
    </source>
</reference>
<dbReference type="InterPro" id="IPR010177">
    <property type="entry name" value="Paired_CXXCH_1"/>
</dbReference>
<dbReference type="Pfam" id="PF02335">
    <property type="entry name" value="Cytochrom_C552"/>
    <property type="match status" value="1"/>
</dbReference>
<dbReference type="Pfam" id="PF09699">
    <property type="entry name" value="Paired_CXXCH_1"/>
    <property type="match status" value="1"/>
</dbReference>
<keyword evidence="2" id="KW-0812">Transmembrane</keyword>
<name>A0ABV7J7B8_9GAMM</name>
<keyword evidence="5" id="KW-1185">Reference proteome</keyword>
<dbReference type="PANTHER" id="PTHR35038:SF8">
    <property type="entry name" value="C-TYPE POLYHEME CYTOCHROME OMCC"/>
    <property type="match status" value="1"/>
</dbReference>
<dbReference type="Gene3D" id="1.10.1130.10">
    <property type="entry name" value="Flavocytochrome C3, Chain A"/>
    <property type="match status" value="2"/>
</dbReference>
<dbReference type="Proteomes" id="UP001595533">
    <property type="component" value="Unassembled WGS sequence"/>
</dbReference>
<accession>A0ABV7J7B8</accession>
<evidence type="ECO:0000259" key="3">
    <source>
        <dbReference type="Pfam" id="PF09699"/>
    </source>
</evidence>
<keyword evidence="2" id="KW-0472">Membrane</keyword>
<keyword evidence="1" id="KW-0732">Signal</keyword>
<evidence type="ECO:0000256" key="1">
    <source>
        <dbReference type="ARBA" id="ARBA00022729"/>
    </source>
</evidence>
<sequence>MVKKIIYWSLFLVLSVNLYWFWQAQVKAAQQPVDFSHETYVGSESCVDCHKDRHRSWSKTYHRTMTQEATAETVAGDFNGEPQTYWGYTIRPVKRNGRFYFAYYDGNNDAFLNEVEILRTVGSRRYQQYLTQTPYTEGNFYRLELLWHIEDQRWIHLNGAFLDSDQQSFSQHNAIWNQNCIFCHNTGISPGMTNYDQLTTLSQSGHQIDVFNDSRFQSEVKELGISCESCHAPAKTHTEVSLNPIRKYYLHFADQTDPSIVHPQEIGQQESLSVCGQCHGQRTPKDLSLARTWMESGPTFRPGDDLEGHVNPVYRHSQVAGQPEDVFAARFWADGTPRLTAYEYQGIMQSACQQDSSFTCMSCHDMHGGDPKGMIEPEMRTNQACVSCHQDYVASPAEHTGHAAESTGSLCYDCHMPKMTYGIMTFHRNHRIESPVSHQEMAIEKPNACVACHLDQTDQWLFEQSHELWQQPIPATSRGQVQSLVELHSGDPVQRALAAYQMAHQMNALPAQQRLFLIPHLLLALEDSYPAIRRFAHKALMVILQANEDRYPELIQLKTIAEKFDFIADQNQRAQLLGQMKQWQALTDLRHWPTAPEGSMLLVGHRIDFAQVDALRAEALRSDKVIHIGE</sequence>
<dbReference type="InterPro" id="IPR036280">
    <property type="entry name" value="Multihaem_cyt_sf"/>
</dbReference>
<dbReference type="PANTHER" id="PTHR35038">
    <property type="entry name" value="DISSIMILATORY SULFITE REDUCTASE SIRA"/>
    <property type="match status" value="1"/>
</dbReference>
<dbReference type="RefSeq" id="WP_077412116.1">
    <property type="nucleotide sequence ID" value="NZ_JBHRTS010000003.1"/>
</dbReference>
<dbReference type="InterPro" id="IPR051829">
    <property type="entry name" value="Multiheme_Cytochr_ET"/>
</dbReference>
<evidence type="ECO:0000313" key="4">
    <source>
        <dbReference type="EMBL" id="MFC3194014.1"/>
    </source>
</evidence>
<proteinExistence type="predicted"/>
<evidence type="ECO:0000313" key="5">
    <source>
        <dbReference type="Proteomes" id="UP001595533"/>
    </source>
</evidence>
<evidence type="ECO:0000256" key="2">
    <source>
        <dbReference type="SAM" id="Phobius"/>
    </source>
</evidence>
<dbReference type="SUPFAM" id="SSF48695">
    <property type="entry name" value="Multiheme cytochromes"/>
    <property type="match status" value="1"/>
</dbReference>
<organism evidence="4 5">
    <name type="scientific">Marinicella sediminis</name>
    <dbReference type="NCBI Taxonomy" id="1792834"/>
    <lineage>
        <taxon>Bacteria</taxon>
        <taxon>Pseudomonadati</taxon>
        <taxon>Pseudomonadota</taxon>
        <taxon>Gammaproteobacteria</taxon>
        <taxon>Lysobacterales</taxon>
        <taxon>Marinicellaceae</taxon>
        <taxon>Marinicella</taxon>
    </lineage>
</organism>
<dbReference type="EMBL" id="JBHRTS010000003">
    <property type="protein sequence ID" value="MFC3194014.1"/>
    <property type="molecule type" value="Genomic_DNA"/>
</dbReference>
<dbReference type="InterPro" id="IPR003321">
    <property type="entry name" value="Cyt_c552"/>
</dbReference>
<feature type="domain" description="Doubled CXXCH motif" evidence="3">
    <location>
        <begin position="359"/>
        <end position="391"/>
    </location>
</feature>
<protein>
    <submittedName>
        <fullName evidence="4">Ammonia-forming cytochrome c nitrite reductase subunit c552</fullName>
    </submittedName>
</protein>
<gene>
    <name evidence="4" type="ORF">ACFODZ_07155</name>
</gene>
<keyword evidence="2" id="KW-1133">Transmembrane helix</keyword>
<comment type="caution">
    <text evidence="4">The sequence shown here is derived from an EMBL/GenBank/DDBJ whole genome shotgun (WGS) entry which is preliminary data.</text>
</comment>